<dbReference type="GO" id="GO:0008379">
    <property type="term" value="F:thioredoxin peroxidase activity"/>
    <property type="evidence" value="ECO:0007669"/>
    <property type="project" value="TreeGrafter"/>
</dbReference>
<reference evidence="13 14" key="1">
    <citation type="submission" date="2020-07" db="EMBL/GenBank/DDBJ databases">
        <authorList>
            <person name="Feng X."/>
        </authorList>
    </citation>
    <scope>NUCLEOTIDE SEQUENCE [LARGE SCALE GENOMIC DNA]</scope>
    <source>
        <strain evidence="13 14">JCM14086</strain>
    </source>
</reference>
<keyword evidence="4" id="KW-0049">Antioxidant</keyword>
<sequence>MVRTIIILTMFGFLSSDASPLEVGADAPELTVTNSAGESVELSEVYAQGPALVYFYPKADTPGCTAQACNLRDSFEKLGEAGIQVIGASTDNVKSQAAFKEKYSLPFTLVADPDGELVDAFGVPKKLASLASRQSFLIVDGKIAWRDLKATPKTQSEDALAALQSSQ</sequence>
<dbReference type="InterPro" id="IPR013766">
    <property type="entry name" value="Thioredoxin_domain"/>
</dbReference>
<dbReference type="Gene3D" id="3.40.30.10">
    <property type="entry name" value="Glutaredoxin"/>
    <property type="match status" value="1"/>
</dbReference>
<comment type="similarity">
    <text evidence="9">Belongs to the peroxiredoxin family. BCP/PrxQ subfamily.</text>
</comment>
<comment type="caution">
    <text evidence="13">The sequence shown here is derived from an EMBL/GenBank/DDBJ whole genome shotgun (WGS) entry which is preliminary data.</text>
</comment>
<gene>
    <name evidence="13" type="ORF">H5P30_04170</name>
</gene>
<evidence type="ECO:0000256" key="6">
    <source>
        <dbReference type="ARBA" id="ARBA00023157"/>
    </source>
</evidence>
<comment type="function">
    <text evidence="1">Thiol-specific peroxidase that catalyzes the reduction of hydrogen peroxide and organic hydroperoxides to water and alcohols, respectively. Plays a role in cell protection against oxidative stress by detoxifying peroxides and as sensor of hydrogen peroxide-mediated signaling events.</text>
</comment>
<organism evidence="13 14">
    <name type="scientific">Puniceicoccus vermicola</name>
    <dbReference type="NCBI Taxonomy" id="388746"/>
    <lineage>
        <taxon>Bacteria</taxon>
        <taxon>Pseudomonadati</taxon>
        <taxon>Verrucomicrobiota</taxon>
        <taxon>Opitutia</taxon>
        <taxon>Puniceicoccales</taxon>
        <taxon>Puniceicoccaceae</taxon>
        <taxon>Puniceicoccus</taxon>
    </lineage>
</organism>
<dbReference type="EC" id="1.11.1.24" evidence="2"/>
<evidence type="ECO:0000256" key="2">
    <source>
        <dbReference type="ARBA" id="ARBA00013017"/>
    </source>
</evidence>
<keyword evidence="5" id="KW-0560">Oxidoreductase</keyword>
<comment type="catalytic activity">
    <reaction evidence="11">
        <text>a hydroperoxide + [thioredoxin]-dithiol = an alcohol + [thioredoxin]-disulfide + H2O</text>
        <dbReference type="Rhea" id="RHEA:62620"/>
        <dbReference type="Rhea" id="RHEA-COMP:10698"/>
        <dbReference type="Rhea" id="RHEA-COMP:10700"/>
        <dbReference type="ChEBI" id="CHEBI:15377"/>
        <dbReference type="ChEBI" id="CHEBI:29950"/>
        <dbReference type="ChEBI" id="CHEBI:30879"/>
        <dbReference type="ChEBI" id="CHEBI:35924"/>
        <dbReference type="ChEBI" id="CHEBI:50058"/>
        <dbReference type="EC" id="1.11.1.24"/>
    </reaction>
</comment>
<accession>A0A7X1AVW9</accession>
<evidence type="ECO:0000256" key="9">
    <source>
        <dbReference type="ARBA" id="ARBA00038489"/>
    </source>
</evidence>
<dbReference type="GO" id="GO:0045454">
    <property type="term" value="P:cell redox homeostasis"/>
    <property type="evidence" value="ECO:0007669"/>
    <property type="project" value="TreeGrafter"/>
</dbReference>
<evidence type="ECO:0000259" key="12">
    <source>
        <dbReference type="PROSITE" id="PS51352"/>
    </source>
</evidence>
<evidence type="ECO:0000256" key="7">
    <source>
        <dbReference type="ARBA" id="ARBA00023284"/>
    </source>
</evidence>
<evidence type="ECO:0000256" key="5">
    <source>
        <dbReference type="ARBA" id="ARBA00023002"/>
    </source>
</evidence>
<dbReference type="Pfam" id="PF00578">
    <property type="entry name" value="AhpC-TSA"/>
    <property type="match status" value="1"/>
</dbReference>
<name>A0A7X1AVW9_9BACT</name>
<dbReference type="GO" id="GO:0034599">
    <property type="term" value="P:cellular response to oxidative stress"/>
    <property type="evidence" value="ECO:0007669"/>
    <property type="project" value="TreeGrafter"/>
</dbReference>
<evidence type="ECO:0000256" key="11">
    <source>
        <dbReference type="ARBA" id="ARBA00049091"/>
    </source>
</evidence>
<dbReference type="SUPFAM" id="SSF52833">
    <property type="entry name" value="Thioredoxin-like"/>
    <property type="match status" value="1"/>
</dbReference>
<keyword evidence="14" id="KW-1185">Reference proteome</keyword>
<dbReference type="GO" id="GO:0005737">
    <property type="term" value="C:cytoplasm"/>
    <property type="evidence" value="ECO:0007669"/>
    <property type="project" value="TreeGrafter"/>
</dbReference>
<feature type="domain" description="Thioredoxin" evidence="12">
    <location>
        <begin position="21"/>
        <end position="167"/>
    </location>
</feature>
<dbReference type="PANTHER" id="PTHR42801:SF23">
    <property type="entry name" value="PEROXIREDOXIN DOT5"/>
    <property type="match status" value="1"/>
</dbReference>
<proteinExistence type="inferred from homology"/>
<dbReference type="Proteomes" id="UP000525652">
    <property type="component" value="Unassembled WGS sequence"/>
</dbReference>
<evidence type="ECO:0000256" key="10">
    <source>
        <dbReference type="ARBA" id="ARBA00042639"/>
    </source>
</evidence>
<dbReference type="InterPro" id="IPR036249">
    <property type="entry name" value="Thioredoxin-like_sf"/>
</dbReference>
<dbReference type="PANTHER" id="PTHR42801">
    <property type="entry name" value="THIOREDOXIN-DEPENDENT PEROXIDE REDUCTASE"/>
    <property type="match status" value="1"/>
</dbReference>
<evidence type="ECO:0000256" key="3">
    <source>
        <dbReference type="ARBA" id="ARBA00022559"/>
    </source>
</evidence>
<evidence type="ECO:0000313" key="14">
    <source>
        <dbReference type="Proteomes" id="UP000525652"/>
    </source>
</evidence>
<dbReference type="InterPro" id="IPR050924">
    <property type="entry name" value="Peroxiredoxin_BCP/PrxQ"/>
</dbReference>
<evidence type="ECO:0000256" key="1">
    <source>
        <dbReference type="ARBA" id="ARBA00003330"/>
    </source>
</evidence>
<dbReference type="CDD" id="cd03017">
    <property type="entry name" value="PRX_BCP"/>
    <property type="match status" value="1"/>
</dbReference>
<evidence type="ECO:0000256" key="8">
    <source>
        <dbReference type="ARBA" id="ARBA00032824"/>
    </source>
</evidence>
<evidence type="ECO:0000313" key="13">
    <source>
        <dbReference type="EMBL" id="MBC2600971.1"/>
    </source>
</evidence>
<keyword evidence="7" id="KW-0676">Redox-active center</keyword>
<protein>
    <recommendedName>
        <fullName evidence="2">thioredoxin-dependent peroxiredoxin</fullName>
        <ecNumber evidence="2">1.11.1.24</ecNumber>
    </recommendedName>
    <alternativeName>
        <fullName evidence="8">Thioredoxin peroxidase</fullName>
    </alternativeName>
    <alternativeName>
        <fullName evidence="10">Thioredoxin-dependent peroxiredoxin Bcp</fullName>
    </alternativeName>
</protein>
<dbReference type="EMBL" id="JACHVA010000040">
    <property type="protein sequence ID" value="MBC2600971.1"/>
    <property type="molecule type" value="Genomic_DNA"/>
</dbReference>
<keyword evidence="6" id="KW-1015">Disulfide bond</keyword>
<dbReference type="AlphaFoldDB" id="A0A7X1AVW9"/>
<dbReference type="PROSITE" id="PS51352">
    <property type="entry name" value="THIOREDOXIN_2"/>
    <property type="match status" value="1"/>
</dbReference>
<dbReference type="InterPro" id="IPR000866">
    <property type="entry name" value="AhpC/TSA"/>
</dbReference>
<keyword evidence="3" id="KW-0575">Peroxidase</keyword>
<evidence type="ECO:0000256" key="4">
    <source>
        <dbReference type="ARBA" id="ARBA00022862"/>
    </source>
</evidence>